<dbReference type="InterPro" id="IPR043128">
    <property type="entry name" value="Rev_trsase/Diguanyl_cyclase"/>
</dbReference>
<reference evidence="2 3" key="1">
    <citation type="submission" date="2022-03" db="EMBL/GenBank/DDBJ databases">
        <title>Pseudonocardia alaer sp. nov., a novel actinomycete isolated from reed forest soil.</title>
        <authorList>
            <person name="Wang L."/>
        </authorList>
    </citation>
    <scope>NUCLEOTIDE SEQUENCE [LARGE SCALE GENOMIC DNA]</scope>
    <source>
        <strain evidence="2 3">Y-16303</strain>
    </source>
</reference>
<evidence type="ECO:0000259" key="1">
    <source>
        <dbReference type="PROSITE" id="PS50887"/>
    </source>
</evidence>
<organism evidence="2 3">
    <name type="scientific">Pseudonocardia alaniniphila</name>
    <dbReference type="NCBI Taxonomy" id="75291"/>
    <lineage>
        <taxon>Bacteria</taxon>
        <taxon>Bacillati</taxon>
        <taxon>Actinomycetota</taxon>
        <taxon>Actinomycetes</taxon>
        <taxon>Pseudonocardiales</taxon>
        <taxon>Pseudonocardiaceae</taxon>
        <taxon>Pseudonocardia</taxon>
    </lineage>
</organism>
<dbReference type="Pfam" id="PF00990">
    <property type="entry name" value="GGDEF"/>
    <property type="match status" value="1"/>
</dbReference>
<protein>
    <submittedName>
        <fullName evidence="2">GGDEF domain-containing protein</fullName>
    </submittedName>
</protein>
<dbReference type="Proteomes" id="UP001299970">
    <property type="component" value="Unassembled WGS sequence"/>
</dbReference>
<comment type="caution">
    <text evidence="2">The sequence shown here is derived from an EMBL/GenBank/DDBJ whole genome shotgun (WGS) entry which is preliminary data.</text>
</comment>
<dbReference type="PANTHER" id="PTHR45138:SF9">
    <property type="entry name" value="DIGUANYLATE CYCLASE DGCM-RELATED"/>
    <property type="match status" value="1"/>
</dbReference>
<dbReference type="InterPro" id="IPR029787">
    <property type="entry name" value="Nucleotide_cyclase"/>
</dbReference>
<sequence length="635" mass="66839">MTSRSSAAITAPSECVLVAGAPSCRCPQDVHQVSDEQLIVRATDKFRWQQRAAAEGRTAARAGLDALLVAARHDRPSTVVSELLRMCIMIRIYDPDLTVPAHVETDTVRTEVETLLQEYTELAELDNDPRRLGEAATLRALRTGTFCQGENALADTAAAHAILTDLVAPMPGENPKEWARLLSRSLNGLVLVLLKLGSHELADEVSQRGIAVAESGGVPAMDRLIHQLNRVRLQLSWALRLERGGRDAAAATRFVGAAQAAHAAGQLWGPAHGIHDDGSAAITGCSIISTAYALKQPTPDQIDLLVSLEPTTHFTEDRIMLAIATARCLLVAGRPAAAAAALAPLQTELRIATPDAVLTLALHREFAKMDGLAHGAPRRPDALARYAEALESELWALREARLTALRSHSEHHRLALEHGAVAAQALQDPLTGLPNRRALDLRLAEAVTTPSAQPCAVALIDLDRFKDVNDDRSHAAGDAVLREVATCLRTILRSHDMVARYGGDEFVVVMPATPPAEARAALQRAADAVAALPVEVAAGVTMSVGVVRAPLDGDPAAALAAADAAMYRAKHAGGNTVVSGAVAPAAATAAESGPVHSNRVMSTVASTSVTASNSVTPATVSSRAARPSAATIRSE</sequence>
<dbReference type="SUPFAM" id="SSF55073">
    <property type="entry name" value="Nucleotide cyclase"/>
    <property type="match status" value="1"/>
</dbReference>
<keyword evidence="3" id="KW-1185">Reference proteome</keyword>
<dbReference type="InterPro" id="IPR000160">
    <property type="entry name" value="GGDEF_dom"/>
</dbReference>
<feature type="domain" description="GGDEF" evidence="1">
    <location>
        <begin position="453"/>
        <end position="582"/>
    </location>
</feature>
<accession>A0ABS9TFT4</accession>
<dbReference type="CDD" id="cd01949">
    <property type="entry name" value="GGDEF"/>
    <property type="match status" value="1"/>
</dbReference>
<dbReference type="InterPro" id="IPR050469">
    <property type="entry name" value="Diguanylate_Cyclase"/>
</dbReference>
<evidence type="ECO:0000313" key="2">
    <source>
        <dbReference type="EMBL" id="MCH6167400.1"/>
    </source>
</evidence>
<dbReference type="NCBIfam" id="TIGR00254">
    <property type="entry name" value="GGDEF"/>
    <property type="match status" value="1"/>
</dbReference>
<dbReference type="Gene3D" id="3.30.70.270">
    <property type="match status" value="1"/>
</dbReference>
<dbReference type="RefSeq" id="WP_241037764.1">
    <property type="nucleotide sequence ID" value="NZ_BAAAJF010000005.1"/>
</dbReference>
<evidence type="ECO:0000313" key="3">
    <source>
        <dbReference type="Proteomes" id="UP001299970"/>
    </source>
</evidence>
<dbReference type="SMART" id="SM00267">
    <property type="entry name" value="GGDEF"/>
    <property type="match status" value="1"/>
</dbReference>
<dbReference type="EMBL" id="JAKXMK010000013">
    <property type="protein sequence ID" value="MCH6167400.1"/>
    <property type="molecule type" value="Genomic_DNA"/>
</dbReference>
<proteinExistence type="predicted"/>
<name>A0ABS9TFT4_9PSEU</name>
<gene>
    <name evidence="2" type="ORF">MMF94_17075</name>
</gene>
<dbReference type="PANTHER" id="PTHR45138">
    <property type="entry name" value="REGULATORY COMPONENTS OF SENSORY TRANSDUCTION SYSTEM"/>
    <property type="match status" value="1"/>
</dbReference>
<dbReference type="PROSITE" id="PS50887">
    <property type="entry name" value="GGDEF"/>
    <property type="match status" value="1"/>
</dbReference>